<keyword evidence="1" id="KW-0472">Membrane</keyword>
<organism evidence="2 3">
    <name type="scientific">Ceratitis capitata</name>
    <name type="common">Mediterranean fruit fly</name>
    <name type="synonym">Tephritis capitata</name>
    <dbReference type="NCBI Taxonomy" id="7213"/>
    <lineage>
        <taxon>Eukaryota</taxon>
        <taxon>Metazoa</taxon>
        <taxon>Ecdysozoa</taxon>
        <taxon>Arthropoda</taxon>
        <taxon>Hexapoda</taxon>
        <taxon>Insecta</taxon>
        <taxon>Pterygota</taxon>
        <taxon>Neoptera</taxon>
        <taxon>Endopterygota</taxon>
        <taxon>Diptera</taxon>
        <taxon>Brachycera</taxon>
        <taxon>Muscomorpha</taxon>
        <taxon>Tephritoidea</taxon>
        <taxon>Tephritidae</taxon>
        <taxon>Ceratitis</taxon>
        <taxon>Ceratitis</taxon>
    </lineage>
</organism>
<dbReference type="Gene3D" id="3.40.220.10">
    <property type="entry name" value="Leucine Aminopeptidase, subunit E, domain 1"/>
    <property type="match status" value="1"/>
</dbReference>
<sequence>MSGDLGQEKLSRECINICNHLFMSICLYILAAKGSSLGRYQDNKMKKDRKVIPKLEIYDSPDNDAWTSSLFKAETQNLARRLSGA</sequence>
<dbReference type="AlphaFoldDB" id="A0A811UUQ4"/>
<reference evidence="2" key="1">
    <citation type="submission" date="2020-11" db="EMBL/GenBank/DDBJ databases">
        <authorList>
            <person name="Whitehead M."/>
        </authorList>
    </citation>
    <scope>NUCLEOTIDE SEQUENCE</scope>
    <source>
        <strain evidence="2">EGII</strain>
    </source>
</reference>
<feature type="transmembrane region" description="Helical" evidence="1">
    <location>
        <begin position="20"/>
        <end position="40"/>
    </location>
</feature>
<dbReference type="SUPFAM" id="SSF52949">
    <property type="entry name" value="Macro domain-like"/>
    <property type="match status" value="1"/>
</dbReference>
<dbReference type="OrthoDB" id="412814at2759"/>
<name>A0A811UUQ4_CERCA</name>
<protein>
    <submittedName>
        <fullName evidence="2">(Mediterranean fruit fly) hypothetical protein</fullName>
    </submittedName>
</protein>
<evidence type="ECO:0000256" key="1">
    <source>
        <dbReference type="SAM" id="Phobius"/>
    </source>
</evidence>
<dbReference type="Proteomes" id="UP000606786">
    <property type="component" value="Unassembled WGS sequence"/>
</dbReference>
<evidence type="ECO:0000313" key="2">
    <source>
        <dbReference type="EMBL" id="CAD7001446.1"/>
    </source>
</evidence>
<dbReference type="InterPro" id="IPR043472">
    <property type="entry name" value="Macro_dom-like"/>
</dbReference>
<gene>
    <name evidence="2" type="ORF">CCAP1982_LOCUS9943</name>
</gene>
<dbReference type="EMBL" id="CAJHJT010000023">
    <property type="protein sequence ID" value="CAD7001446.1"/>
    <property type="molecule type" value="Genomic_DNA"/>
</dbReference>
<comment type="caution">
    <text evidence="2">The sequence shown here is derived from an EMBL/GenBank/DDBJ whole genome shotgun (WGS) entry which is preliminary data.</text>
</comment>
<keyword evidence="1" id="KW-1133">Transmembrane helix</keyword>
<evidence type="ECO:0000313" key="3">
    <source>
        <dbReference type="Proteomes" id="UP000606786"/>
    </source>
</evidence>
<accession>A0A811UUQ4</accession>
<keyword evidence="1" id="KW-0812">Transmembrane</keyword>
<keyword evidence="3" id="KW-1185">Reference proteome</keyword>
<proteinExistence type="predicted"/>